<reference evidence="3" key="1">
    <citation type="journal article" date="2023" name="Commun. Biol.">
        <title>Genome analysis of Parmales, the sister group of diatoms, reveals the evolutionary specialization of diatoms from phago-mixotrophs to photoautotrophs.</title>
        <authorList>
            <person name="Ban H."/>
            <person name="Sato S."/>
            <person name="Yoshikawa S."/>
            <person name="Yamada K."/>
            <person name="Nakamura Y."/>
            <person name="Ichinomiya M."/>
            <person name="Sato N."/>
            <person name="Blanc-Mathieu R."/>
            <person name="Endo H."/>
            <person name="Kuwata A."/>
            <person name="Ogata H."/>
        </authorList>
    </citation>
    <scope>NUCLEOTIDE SEQUENCE [LARGE SCALE GENOMIC DNA]</scope>
    <source>
        <strain evidence="3">NIES 3700</strain>
    </source>
</reference>
<evidence type="ECO:0000256" key="1">
    <source>
        <dbReference type="SAM" id="SignalP"/>
    </source>
</evidence>
<dbReference type="InterPro" id="IPR036509">
    <property type="entry name" value="Met_Sox_Rdtase_MsrA_sf"/>
</dbReference>
<evidence type="ECO:0000313" key="3">
    <source>
        <dbReference type="Proteomes" id="UP001165122"/>
    </source>
</evidence>
<dbReference type="Gene3D" id="3.30.1060.10">
    <property type="entry name" value="Peptide methionine sulphoxide reductase MsrA"/>
    <property type="match status" value="1"/>
</dbReference>
<feature type="chain" id="PRO_5040888653" description="Peptide-methionine (S)-S-oxide reductase" evidence="1">
    <location>
        <begin position="19"/>
        <end position="235"/>
    </location>
</feature>
<accession>A0A9W7FNR2</accession>
<name>A0A9W7FNR2_9STRA</name>
<feature type="signal peptide" evidence="1">
    <location>
        <begin position="1"/>
        <end position="18"/>
    </location>
</feature>
<sequence length="235" mass="25741">MVTKSLLLSLAIAASASASESFVNVYFGNGCFFHQQHSIVTKFEKLLLQRSASDITAVSAYAGGDSSPNDLCYHNKDGVGDYGKLGHAEVVEFSVPNDRLKDAAKVFFEDFTQLTPGQWTRQDVFDLGPEYRALVGIPGGISGHYFEAIEEANVAVHNLDLREGLGGDDDTIDTGVVWIMDSEDFPVYQAEVCLQFSDDNPAFSEPYSEKYHSLNGILVEEGLLKNTTCPTNYIC</sequence>
<dbReference type="EMBL" id="BRXW01000230">
    <property type="protein sequence ID" value="GMI15390.1"/>
    <property type="molecule type" value="Genomic_DNA"/>
</dbReference>
<comment type="caution">
    <text evidence="2">The sequence shown here is derived from an EMBL/GenBank/DDBJ whole genome shotgun (WGS) entry which is preliminary data.</text>
</comment>
<evidence type="ECO:0008006" key="4">
    <source>
        <dbReference type="Google" id="ProtNLM"/>
    </source>
</evidence>
<protein>
    <recommendedName>
        <fullName evidence="4">Peptide-methionine (S)-S-oxide reductase</fullName>
    </recommendedName>
</protein>
<evidence type="ECO:0000313" key="2">
    <source>
        <dbReference type="EMBL" id="GMI15390.1"/>
    </source>
</evidence>
<dbReference type="AlphaFoldDB" id="A0A9W7FNR2"/>
<keyword evidence="3" id="KW-1185">Reference proteome</keyword>
<keyword evidence="1" id="KW-0732">Signal</keyword>
<proteinExistence type="predicted"/>
<dbReference type="OrthoDB" id="443672at2759"/>
<dbReference type="GO" id="GO:0008113">
    <property type="term" value="F:peptide-methionine (S)-S-oxide reductase activity"/>
    <property type="evidence" value="ECO:0007669"/>
    <property type="project" value="InterPro"/>
</dbReference>
<dbReference type="Proteomes" id="UP001165122">
    <property type="component" value="Unassembled WGS sequence"/>
</dbReference>
<gene>
    <name evidence="2" type="ORF">TrLO_g6725</name>
</gene>
<organism evidence="2 3">
    <name type="scientific">Triparma laevis f. longispina</name>
    <dbReference type="NCBI Taxonomy" id="1714387"/>
    <lineage>
        <taxon>Eukaryota</taxon>
        <taxon>Sar</taxon>
        <taxon>Stramenopiles</taxon>
        <taxon>Ochrophyta</taxon>
        <taxon>Bolidophyceae</taxon>
        <taxon>Parmales</taxon>
        <taxon>Triparmaceae</taxon>
        <taxon>Triparma</taxon>
    </lineage>
</organism>